<comment type="caution">
    <text evidence="1">The sequence shown here is derived from an EMBL/GenBank/DDBJ whole genome shotgun (WGS) entry which is preliminary data.</text>
</comment>
<protein>
    <submittedName>
        <fullName evidence="1">Uncharacterized protein</fullName>
    </submittedName>
</protein>
<sequence length="74" mass="7875">MSQKSVSAGTMLFNVGGEATCVGCGCSDNDACVNEFRDTCDWLKVNRQTGMGVCSFCPEFLNHPLTDDVGCGDE</sequence>
<gene>
    <name evidence="1" type="ORF">G3V02_000915</name>
</gene>
<reference evidence="1" key="2">
    <citation type="submission" date="2018-07" db="EMBL/GenBank/DDBJ databases">
        <authorList>
            <consortium name="NCBI Pathogen Detection Project"/>
        </authorList>
    </citation>
    <scope>NUCLEOTIDE SEQUENCE</scope>
    <source>
        <strain evidence="1">BCW_2640</strain>
    </source>
</reference>
<organism evidence="1">
    <name type="scientific">Salmonella enterica subsp. enterica serovar Ank</name>
    <dbReference type="NCBI Taxonomy" id="1173578"/>
    <lineage>
        <taxon>Bacteria</taxon>
        <taxon>Pseudomonadati</taxon>
        <taxon>Pseudomonadota</taxon>
        <taxon>Gammaproteobacteria</taxon>
        <taxon>Enterobacterales</taxon>
        <taxon>Enterobacteriaceae</taxon>
        <taxon>Salmonella</taxon>
    </lineage>
</organism>
<accession>A0A727BN00</accession>
<reference evidence="1" key="1">
    <citation type="journal article" date="2018" name="Genome Biol.">
        <title>SKESA: strategic k-mer extension for scrupulous assemblies.</title>
        <authorList>
            <person name="Souvorov A."/>
            <person name="Agarwala R."/>
            <person name="Lipman D.J."/>
        </authorList>
    </citation>
    <scope>NUCLEOTIDE SEQUENCE</scope>
    <source>
        <strain evidence="1">BCW_2640</strain>
    </source>
</reference>
<proteinExistence type="predicted"/>
<name>A0A727BN00_SALET</name>
<dbReference type="EMBL" id="DAARBX010000003">
    <property type="protein sequence ID" value="HAE1792255.1"/>
    <property type="molecule type" value="Genomic_DNA"/>
</dbReference>
<evidence type="ECO:0000313" key="1">
    <source>
        <dbReference type="EMBL" id="HAE1792255.1"/>
    </source>
</evidence>
<dbReference type="AlphaFoldDB" id="A0A727BN00"/>